<evidence type="ECO:0000256" key="6">
    <source>
        <dbReference type="ARBA" id="ARBA00022989"/>
    </source>
</evidence>
<dbReference type="EMBL" id="BDDD01000040">
    <property type="protein sequence ID" value="GAV57718.1"/>
    <property type="molecule type" value="Genomic_DNA"/>
</dbReference>
<dbReference type="InParanoid" id="A0A1Q3APR7"/>
<protein>
    <submittedName>
        <fullName evidence="11">p450 domain-containing protein</fullName>
    </submittedName>
</protein>
<keyword evidence="9 10" id="KW-0349">Heme</keyword>
<dbReference type="GO" id="GO:0005506">
    <property type="term" value="F:iron ion binding"/>
    <property type="evidence" value="ECO:0007669"/>
    <property type="project" value="InterPro"/>
</dbReference>
<evidence type="ECO:0000256" key="9">
    <source>
        <dbReference type="PIRSR" id="PIRSR602401-1"/>
    </source>
</evidence>
<dbReference type="AlphaFoldDB" id="A0A1Q3APR7"/>
<gene>
    <name evidence="11" type="ORF">CFOL_v3_01254</name>
</gene>
<dbReference type="Gene3D" id="1.10.630.10">
    <property type="entry name" value="Cytochrome P450"/>
    <property type="match status" value="1"/>
</dbReference>
<keyword evidence="6" id="KW-0472">Membrane</keyword>
<dbReference type="InterPro" id="IPR036396">
    <property type="entry name" value="Cyt_P450_sf"/>
</dbReference>
<sequence length="477" mass="55053">MNSFFTVLLFLFTMIILLLTTTRRRRSSKGLPPGSLGLPLVGQSLGFFRAMKSNTAEKWLEQRIQKYGPISKLTLFGHPTVFISGQAANKFIFTSNYGNIMSNQQSKSTRMILGDRNLFELVDHDHKRVRDALMLFLKPESLKRHVGKMDVEMREHLAMFWEDKQEVKVLPLMRTLTFNIICSLLCGFERGPKRDECADLLPKMVDGWWSIPINLPFTCYNRSLRATARVRKIVKNLIHERMVQLEKGASPHQDLITCLLSIRNEYNEELITEEEIVHNVIFFMVAGYETTSSLLTFLIRLFANNPIVHALVLQEQEEIDKNKPSGESLTWKDLAKMKYTWRVSMETLRLFPPVFGSFRKALKDIEYEGYTIPKGWKIFWVAYKTHMDDSIFPEPSKFNPSRFENQASIPPFSFIPFGGGARICPGMEYARIQILVAIHYLVTRFTWKLCGDDSFSRTPLLKPSNGLLVQITPRCCN</sequence>
<evidence type="ECO:0000256" key="1">
    <source>
        <dbReference type="ARBA" id="ARBA00001971"/>
    </source>
</evidence>
<organism evidence="11 12">
    <name type="scientific">Cephalotus follicularis</name>
    <name type="common">Albany pitcher plant</name>
    <dbReference type="NCBI Taxonomy" id="3775"/>
    <lineage>
        <taxon>Eukaryota</taxon>
        <taxon>Viridiplantae</taxon>
        <taxon>Streptophyta</taxon>
        <taxon>Embryophyta</taxon>
        <taxon>Tracheophyta</taxon>
        <taxon>Spermatophyta</taxon>
        <taxon>Magnoliopsida</taxon>
        <taxon>eudicotyledons</taxon>
        <taxon>Gunneridae</taxon>
        <taxon>Pentapetalae</taxon>
        <taxon>rosids</taxon>
        <taxon>fabids</taxon>
        <taxon>Oxalidales</taxon>
        <taxon>Cephalotaceae</taxon>
        <taxon>Cephalotus</taxon>
    </lineage>
</organism>
<dbReference type="InterPro" id="IPR017972">
    <property type="entry name" value="Cyt_P450_CS"/>
</dbReference>
<dbReference type="GO" id="GO:0016705">
    <property type="term" value="F:oxidoreductase activity, acting on paired donors, with incorporation or reduction of molecular oxygen"/>
    <property type="evidence" value="ECO:0007669"/>
    <property type="project" value="InterPro"/>
</dbReference>
<evidence type="ECO:0000256" key="8">
    <source>
        <dbReference type="ARBA" id="ARBA00023004"/>
    </source>
</evidence>
<proteinExistence type="inferred from homology"/>
<keyword evidence="12" id="KW-1185">Reference proteome</keyword>
<dbReference type="OrthoDB" id="3945418at2759"/>
<evidence type="ECO:0000256" key="2">
    <source>
        <dbReference type="ARBA" id="ARBA00004167"/>
    </source>
</evidence>
<evidence type="ECO:0000256" key="4">
    <source>
        <dbReference type="ARBA" id="ARBA00022692"/>
    </source>
</evidence>
<keyword evidence="4" id="KW-0812">Transmembrane</keyword>
<evidence type="ECO:0000256" key="7">
    <source>
        <dbReference type="ARBA" id="ARBA00023002"/>
    </source>
</evidence>
<dbReference type="GO" id="GO:0016020">
    <property type="term" value="C:membrane"/>
    <property type="evidence" value="ECO:0007669"/>
    <property type="project" value="UniProtKB-SubCell"/>
</dbReference>
<evidence type="ECO:0000256" key="3">
    <source>
        <dbReference type="ARBA" id="ARBA00010617"/>
    </source>
</evidence>
<dbReference type="PRINTS" id="PR00463">
    <property type="entry name" value="EP450I"/>
</dbReference>
<keyword evidence="5 9" id="KW-0479">Metal-binding</keyword>
<keyword evidence="7 10" id="KW-0560">Oxidoreductase</keyword>
<dbReference type="GO" id="GO:0004497">
    <property type="term" value="F:monooxygenase activity"/>
    <property type="evidence" value="ECO:0007669"/>
    <property type="project" value="UniProtKB-KW"/>
</dbReference>
<dbReference type="PROSITE" id="PS00086">
    <property type="entry name" value="CYTOCHROME_P450"/>
    <property type="match status" value="1"/>
</dbReference>
<evidence type="ECO:0000256" key="5">
    <source>
        <dbReference type="ARBA" id="ARBA00022723"/>
    </source>
</evidence>
<name>A0A1Q3APR7_CEPFO</name>
<comment type="caution">
    <text evidence="11">The sequence shown here is derived from an EMBL/GenBank/DDBJ whole genome shotgun (WGS) entry which is preliminary data.</text>
</comment>
<dbReference type="InterPro" id="IPR002401">
    <property type="entry name" value="Cyt_P450_E_grp-I"/>
</dbReference>
<comment type="subcellular location">
    <subcellularLocation>
        <location evidence="2">Membrane</location>
        <topology evidence="2">Single-pass membrane protein</topology>
    </subcellularLocation>
</comment>
<keyword evidence="10" id="KW-0503">Monooxygenase</keyword>
<dbReference type="CDD" id="cd11043">
    <property type="entry name" value="CYP90-like"/>
    <property type="match status" value="1"/>
</dbReference>
<dbReference type="Proteomes" id="UP000187406">
    <property type="component" value="Unassembled WGS sequence"/>
</dbReference>
<comment type="similarity">
    <text evidence="3 10">Belongs to the cytochrome P450 family.</text>
</comment>
<evidence type="ECO:0000313" key="12">
    <source>
        <dbReference type="Proteomes" id="UP000187406"/>
    </source>
</evidence>
<dbReference type="InterPro" id="IPR001128">
    <property type="entry name" value="Cyt_P450"/>
</dbReference>
<evidence type="ECO:0000313" key="11">
    <source>
        <dbReference type="EMBL" id="GAV57718.1"/>
    </source>
</evidence>
<dbReference type="SUPFAM" id="SSF48264">
    <property type="entry name" value="Cytochrome P450"/>
    <property type="match status" value="1"/>
</dbReference>
<keyword evidence="8 9" id="KW-0408">Iron</keyword>
<dbReference type="GO" id="GO:0020037">
    <property type="term" value="F:heme binding"/>
    <property type="evidence" value="ECO:0007669"/>
    <property type="project" value="InterPro"/>
</dbReference>
<accession>A0A1Q3APR7</accession>
<dbReference type="Pfam" id="PF00067">
    <property type="entry name" value="p450"/>
    <property type="match status" value="1"/>
</dbReference>
<dbReference type="STRING" id="3775.A0A1Q3APR7"/>
<dbReference type="PRINTS" id="PR00385">
    <property type="entry name" value="P450"/>
</dbReference>
<dbReference type="PANTHER" id="PTHR24286:SF190">
    <property type="entry name" value="CYTOCHROME P450"/>
    <property type="match status" value="1"/>
</dbReference>
<comment type="cofactor">
    <cofactor evidence="1 9">
        <name>heme</name>
        <dbReference type="ChEBI" id="CHEBI:30413"/>
    </cofactor>
</comment>
<evidence type="ECO:0000256" key="10">
    <source>
        <dbReference type="RuleBase" id="RU000461"/>
    </source>
</evidence>
<reference evidence="12" key="1">
    <citation type="submission" date="2016-04" db="EMBL/GenBank/DDBJ databases">
        <title>Cephalotus genome sequencing.</title>
        <authorList>
            <person name="Fukushima K."/>
            <person name="Hasebe M."/>
            <person name="Fang X."/>
        </authorList>
    </citation>
    <scope>NUCLEOTIDE SEQUENCE [LARGE SCALE GENOMIC DNA]</scope>
    <source>
        <strain evidence="12">cv. St1</strain>
    </source>
</reference>
<dbReference type="PANTHER" id="PTHR24286">
    <property type="entry name" value="CYTOCHROME P450 26"/>
    <property type="match status" value="1"/>
</dbReference>
<dbReference type="GO" id="GO:0016125">
    <property type="term" value="P:sterol metabolic process"/>
    <property type="evidence" value="ECO:0007669"/>
    <property type="project" value="TreeGrafter"/>
</dbReference>
<feature type="binding site" description="axial binding residue" evidence="9">
    <location>
        <position position="424"/>
    </location>
    <ligand>
        <name>heme</name>
        <dbReference type="ChEBI" id="CHEBI:30413"/>
    </ligand>
    <ligandPart>
        <name>Fe</name>
        <dbReference type="ChEBI" id="CHEBI:18248"/>
    </ligandPart>
</feature>
<dbReference type="FunFam" id="1.10.630.10:FF:000022">
    <property type="entry name" value="Taxadiene 5-alpha hydroxylase"/>
    <property type="match status" value="1"/>
</dbReference>
<keyword evidence="6" id="KW-1133">Transmembrane helix</keyword>